<feature type="domain" description="Serine hydrolase" evidence="2">
    <location>
        <begin position="2"/>
        <end position="255"/>
    </location>
</feature>
<protein>
    <recommendedName>
        <fullName evidence="2">Serine hydrolase domain-containing protein</fullName>
    </recommendedName>
</protein>
<dbReference type="GO" id="GO:0019748">
    <property type="term" value="P:secondary metabolic process"/>
    <property type="evidence" value="ECO:0007669"/>
    <property type="project" value="TreeGrafter"/>
</dbReference>
<dbReference type="InterPro" id="IPR005645">
    <property type="entry name" value="FSH-like_dom"/>
</dbReference>
<evidence type="ECO:0000259" key="2">
    <source>
        <dbReference type="Pfam" id="PF03959"/>
    </source>
</evidence>
<gene>
    <name evidence="3" type="ORF">GGP41_002394</name>
</gene>
<dbReference type="Pfam" id="PF03959">
    <property type="entry name" value="FSH1"/>
    <property type="match status" value="1"/>
</dbReference>
<sequence>MQTAPIRAALEDFEWVFVQGTVRHTEGNWSLHTSDFSKLPLYTYYNPFDPQSIIQTHEELLHIIRSHGPFDGVFAYSGGAALAAELLIEAARSESAVEPLFRFAVFVNGASPLRVFEVDDVDTVSGHVDVSQTFQQAKEMFLRPSALRHKPGVSEEDQVDHKKLLELLSRLEGKMMSDGTAFLSDGTYGLCRWERIKLQPALIEIPTLHVRSTAEDHADPHHGKHLVELCDQFDVEEIHHEFGHDFPRGRQLMKQIADAIREMAELA</sequence>
<accession>A0A8H5ZJ02</accession>
<comment type="caution">
    <text evidence="3">The sequence shown here is derived from an EMBL/GenBank/DDBJ whole genome shotgun (WGS) entry which is preliminary data.</text>
</comment>
<dbReference type="SUPFAM" id="SSF53474">
    <property type="entry name" value="alpha/beta-Hydrolases"/>
    <property type="match status" value="1"/>
</dbReference>
<dbReference type="EMBL" id="WNKQ01000007">
    <property type="protein sequence ID" value="KAF5850147.1"/>
    <property type="molecule type" value="Genomic_DNA"/>
</dbReference>
<reference evidence="3" key="1">
    <citation type="submission" date="2019-11" db="EMBL/GenBank/DDBJ databases">
        <title>Bipolaris sorokiniana Genome sequencing.</title>
        <authorList>
            <person name="Wang H."/>
        </authorList>
    </citation>
    <scope>NUCLEOTIDE SEQUENCE</scope>
</reference>
<evidence type="ECO:0000256" key="1">
    <source>
        <dbReference type="ARBA" id="ARBA00022801"/>
    </source>
</evidence>
<dbReference type="GO" id="GO:0005737">
    <property type="term" value="C:cytoplasm"/>
    <property type="evidence" value="ECO:0007669"/>
    <property type="project" value="TreeGrafter"/>
</dbReference>
<dbReference type="GO" id="GO:0005634">
    <property type="term" value="C:nucleus"/>
    <property type="evidence" value="ECO:0007669"/>
    <property type="project" value="TreeGrafter"/>
</dbReference>
<name>A0A8H5ZJ02_COCSA</name>
<dbReference type="PANTHER" id="PTHR48070">
    <property type="entry name" value="ESTERASE OVCA2"/>
    <property type="match status" value="1"/>
</dbReference>
<dbReference type="InterPro" id="IPR029058">
    <property type="entry name" value="AB_hydrolase_fold"/>
</dbReference>
<dbReference type="Gene3D" id="3.40.50.1820">
    <property type="entry name" value="alpha/beta hydrolase"/>
    <property type="match status" value="1"/>
</dbReference>
<keyword evidence="1" id="KW-0378">Hydrolase</keyword>
<organism evidence="3 4">
    <name type="scientific">Cochliobolus sativus</name>
    <name type="common">Common root rot and spot blotch fungus</name>
    <name type="synonym">Bipolaris sorokiniana</name>
    <dbReference type="NCBI Taxonomy" id="45130"/>
    <lineage>
        <taxon>Eukaryota</taxon>
        <taxon>Fungi</taxon>
        <taxon>Dikarya</taxon>
        <taxon>Ascomycota</taxon>
        <taxon>Pezizomycotina</taxon>
        <taxon>Dothideomycetes</taxon>
        <taxon>Pleosporomycetidae</taxon>
        <taxon>Pleosporales</taxon>
        <taxon>Pleosporineae</taxon>
        <taxon>Pleosporaceae</taxon>
        <taxon>Bipolaris</taxon>
    </lineage>
</organism>
<dbReference type="InterPro" id="IPR050593">
    <property type="entry name" value="LovG"/>
</dbReference>
<evidence type="ECO:0000313" key="4">
    <source>
        <dbReference type="Proteomes" id="UP000624244"/>
    </source>
</evidence>
<dbReference type="Proteomes" id="UP000624244">
    <property type="component" value="Unassembled WGS sequence"/>
</dbReference>
<dbReference type="GO" id="GO:0016787">
    <property type="term" value="F:hydrolase activity"/>
    <property type="evidence" value="ECO:0007669"/>
    <property type="project" value="UniProtKB-KW"/>
</dbReference>
<dbReference type="AlphaFoldDB" id="A0A8H5ZJ02"/>
<dbReference type="PANTHER" id="PTHR48070:SF6">
    <property type="entry name" value="ESTERASE OVCA2"/>
    <property type="match status" value="1"/>
</dbReference>
<proteinExistence type="predicted"/>
<evidence type="ECO:0000313" key="3">
    <source>
        <dbReference type="EMBL" id="KAF5850147.1"/>
    </source>
</evidence>